<evidence type="ECO:0000256" key="2">
    <source>
        <dbReference type="PROSITE-ProRule" id="PRU01161"/>
    </source>
</evidence>
<dbReference type="PANTHER" id="PTHR24138:SF12">
    <property type="entry name" value="PATATIN FAMILY PROTEIN"/>
    <property type="match status" value="1"/>
</dbReference>
<reference evidence="4" key="1">
    <citation type="submission" date="2020-08" db="EMBL/GenBank/DDBJ databases">
        <title>Lewinella bacteria from marine environments.</title>
        <authorList>
            <person name="Zhong Y."/>
        </authorList>
    </citation>
    <scope>NUCLEOTIDE SEQUENCE</scope>
    <source>
        <strain evidence="4">KCTC 42187</strain>
    </source>
</reference>
<feature type="domain" description="PNPLA" evidence="3">
    <location>
        <begin position="8"/>
        <end position="198"/>
    </location>
</feature>
<keyword evidence="5" id="KW-1185">Reference proteome</keyword>
<evidence type="ECO:0000256" key="1">
    <source>
        <dbReference type="ARBA" id="ARBA00023098"/>
    </source>
</evidence>
<dbReference type="Proteomes" id="UP000650081">
    <property type="component" value="Unassembled WGS sequence"/>
</dbReference>
<proteinExistence type="predicted"/>
<dbReference type="Pfam" id="PF01734">
    <property type="entry name" value="Patatin"/>
    <property type="match status" value="1"/>
</dbReference>
<dbReference type="InterPro" id="IPR016035">
    <property type="entry name" value="Acyl_Trfase/lysoPLipase"/>
</dbReference>
<dbReference type="EMBL" id="JACSIT010000154">
    <property type="protein sequence ID" value="MBC6996783.1"/>
    <property type="molecule type" value="Genomic_DNA"/>
</dbReference>
<dbReference type="InterPro" id="IPR002641">
    <property type="entry name" value="PNPLA_dom"/>
</dbReference>
<gene>
    <name evidence="4" type="ORF">H9S92_21600</name>
</gene>
<dbReference type="RefSeq" id="WP_187468789.1">
    <property type="nucleotide sequence ID" value="NZ_JACSIT010000154.1"/>
</dbReference>
<dbReference type="PANTHER" id="PTHR24138">
    <property type="entry name" value="INTRACELLLAR PHOSPHOLIPASE A FAMILY"/>
    <property type="match status" value="1"/>
</dbReference>
<comment type="caution">
    <text evidence="2">Lacks conserved residue(s) required for the propagation of feature annotation.</text>
</comment>
<protein>
    <submittedName>
        <fullName evidence="4">Patatin-like phospholipase family protein</fullName>
    </submittedName>
</protein>
<evidence type="ECO:0000313" key="4">
    <source>
        <dbReference type="EMBL" id="MBC6996783.1"/>
    </source>
</evidence>
<evidence type="ECO:0000259" key="3">
    <source>
        <dbReference type="PROSITE" id="PS51635"/>
    </source>
</evidence>
<dbReference type="InterPro" id="IPR047156">
    <property type="entry name" value="Teg/CotR/CapV-like"/>
</dbReference>
<accession>A0A923PSP7</accession>
<organism evidence="4 5">
    <name type="scientific">Neolewinella lacunae</name>
    <dbReference type="NCBI Taxonomy" id="1517758"/>
    <lineage>
        <taxon>Bacteria</taxon>
        <taxon>Pseudomonadati</taxon>
        <taxon>Bacteroidota</taxon>
        <taxon>Saprospiria</taxon>
        <taxon>Saprospirales</taxon>
        <taxon>Lewinellaceae</taxon>
        <taxon>Neolewinella</taxon>
    </lineage>
</organism>
<dbReference type="Gene3D" id="3.40.1090.10">
    <property type="entry name" value="Cytosolic phospholipase A2 catalytic domain"/>
    <property type="match status" value="1"/>
</dbReference>
<dbReference type="GO" id="GO:0006629">
    <property type="term" value="P:lipid metabolic process"/>
    <property type="evidence" value="ECO:0007669"/>
    <property type="project" value="UniProtKB-KW"/>
</dbReference>
<dbReference type="CDD" id="cd07199">
    <property type="entry name" value="Pat17_PNPLA8_PNPLA9_like"/>
    <property type="match status" value="1"/>
</dbReference>
<comment type="caution">
    <text evidence="4">The sequence shown here is derived from an EMBL/GenBank/DDBJ whole genome shotgun (WGS) entry which is preliminary data.</text>
</comment>
<keyword evidence="1" id="KW-0443">Lipid metabolism</keyword>
<name>A0A923PSP7_9BACT</name>
<dbReference type="PROSITE" id="PS51635">
    <property type="entry name" value="PNPLA"/>
    <property type="match status" value="1"/>
</dbReference>
<feature type="short sequence motif" description="GXGXXG" evidence="2">
    <location>
        <begin position="12"/>
        <end position="17"/>
    </location>
</feature>
<sequence length="342" mass="37503">MHKPLRVLSIDGGGTRGLFPATILHEWEKETGESVTDYFDVIVGSATGGIITLGLAAGLPIAEIAGIYRDRASFILPRNFWRRVFNPFNLFRPKYPNDNLQQLLSEKLGSTTTLGDVAQRYGTDTIFLTGTLDMSPDLAPGETPAFKVVVYNSAHTTDAHEKLVDLAMRTSAAAVNLPLFGRYGESGNYANDPGLIALAFCLNAQPAAPGQSLLPGGLQGLGLQPTDLRFLSLGCGSDGSSYVPRKKIGTGQWGLIKWMGRLISLVIHTNMEFTQHVLQQVLAPRQFYRLSGYYKSAAAPAVLKDKKLKIDVTDREQLDAIETFARQVFAHRREELRAFFEG</sequence>
<evidence type="ECO:0000313" key="5">
    <source>
        <dbReference type="Proteomes" id="UP000650081"/>
    </source>
</evidence>
<dbReference type="AlphaFoldDB" id="A0A923PSP7"/>
<dbReference type="SUPFAM" id="SSF52151">
    <property type="entry name" value="FabD/lysophospholipase-like"/>
    <property type="match status" value="1"/>
</dbReference>